<accession>A0A164YNZ2</accession>
<dbReference type="EMBL" id="CP093347">
    <property type="protein sequence ID" value="WOH01266.1"/>
    <property type="molecule type" value="Genomic_DNA"/>
</dbReference>
<keyword evidence="2" id="KW-1185">Reference proteome</keyword>
<dbReference type="AlphaFoldDB" id="A0A164YNZ2"/>
<proteinExistence type="predicted"/>
<dbReference type="Proteomes" id="UP000077755">
    <property type="component" value="Chromosome 5"/>
</dbReference>
<organism evidence="1 2">
    <name type="scientific">Daucus carota subsp. sativus</name>
    <name type="common">Carrot</name>
    <dbReference type="NCBI Taxonomy" id="79200"/>
    <lineage>
        <taxon>Eukaryota</taxon>
        <taxon>Viridiplantae</taxon>
        <taxon>Streptophyta</taxon>
        <taxon>Embryophyta</taxon>
        <taxon>Tracheophyta</taxon>
        <taxon>Spermatophyta</taxon>
        <taxon>Magnoliopsida</taxon>
        <taxon>eudicotyledons</taxon>
        <taxon>Gunneridae</taxon>
        <taxon>Pentapetalae</taxon>
        <taxon>asterids</taxon>
        <taxon>campanulids</taxon>
        <taxon>Apiales</taxon>
        <taxon>Apiaceae</taxon>
        <taxon>Apioideae</taxon>
        <taxon>Scandiceae</taxon>
        <taxon>Daucinae</taxon>
        <taxon>Daucus</taxon>
        <taxon>Daucus sect. Daucus</taxon>
    </lineage>
</organism>
<gene>
    <name evidence="1" type="ORF">DCAR_0520648</name>
</gene>
<evidence type="ECO:0000313" key="1">
    <source>
        <dbReference type="EMBL" id="WOH01266.1"/>
    </source>
</evidence>
<reference evidence="1" key="1">
    <citation type="journal article" date="2016" name="Nat. Genet.">
        <title>A high-quality carrot genome assembly provides new insights into carotenoid accumulation and asterid genome evolution.</title>
        <authorList>
            <person name="Iorizzo M."/>
            <person name="Ellison S."/>
            <person name="Senalik D."/>
            <person name="Zeng P."/>
            <person name="Satapoomin P."/>
            <person name="Huang J."/>
            <person name="Bowman M."/>
            <person name="Iovene M."/>
            <person name="Sanseverino W."/>
            <person name="Cavagnaro P."/>
            <person name="Yildiz M."/>
            <person name="Macko-Podgorni A."/>
            <person name="Moranska E."/>
            <person name="Grzebelus E."/>
            <person name="Grzebelus D."/>
            <person name="Ashrafi H."/>
            <person name="Zheng Z."/>
            <person name="Cheng S."/>
            <person name="Spooner D."/>
            <person name="Van Deynze A."/>
            <person name="Simon P."/>
        </authorList>
    </citation>
    <scope>NUCLEOTIDE SEQUENCE</scope>
    <source>
        <tissue evidence="1">Leaf</tissue>
    </source>
</reference>
<sequence>MHGMNEGQAILWAMHVGAMHALSIDKNKVHIELDNDDIYDTVRFQDELFVPEDLVEALTQFNTLYNNHHQEGLTVRRLSLVGVEMNRTAEYLATFGLENFPSFMEVPGSIGNLEFFLARDMGLAPPVQLLEAVDNLGLGEVVDSSPPPTPHPVVEDRPYNPLSLMERPRKRSRKDPFFEAAAKDEALPFKLVINIELKSNSNEISSAGSSSKAGPSAKGKEKVYEGYAFNNDGLLDREAINIIDNGILKHISKEMGKVVINLDASAENGQCLKDILKAEMLKNLHSLNLSRGPSVACSSQWL</sequence>
<name>A0A164YNZ2_DAUCS</name>
<dbReference type="Gramene" id="KZM94793">
    <property type="protein sequence ID" value="KZM94793"/>
    <property type="gene ID" value="DCAR_018035"/>
</dbReference>
<evidence type="ECO:0000313" key="2">
    <source>
        <dbReference type="Proteomes" id="UP000077755"/>
    </source>
</evidence>
<protein>
    <submittedName>
        <fullName evidence="1">Uncharacterized protein</fullName>
    </submittedName>
</protein>
<reference evidence="1" key="2">
    <citation type="submission" date="2022-03" db="EMBL/GenBank/DDBJ databases">
        <title>Draft title - Genomic analysis of global carrot germplasm unveils the trajectory of domestication and the origin of high carotenoid orange carrot.</title>
        <authorList>
            <person name="Iorizzo M."/>
            <person name="Ellison S."/>
            <person name="Senalik D."/>
            <person name="Macko-Podgorni A."/>
            <person name="Grzebelus D."/>
            <person name="Bostan H."/>
            <person name="Rolling W."/>
            <person name="Curaba J."/>
            <person name="Simon P."/>
        </authorList>
    </citation>
    <scope>NUCLEOTIDE SEQUENCE</scope>
    <source>
        <tissue evidence="1">Leaf</tissue>
    </source>
</reference>